<accession>A0AAW2ZJC5</accession>
<dbReference type="InterPro" id="IPR008775">
    <property type="entry name" value="Phytyl_CoA_dOase-like"/>
</dbReference>
<name>A0AAW2ZJC5_9EUKA</name>
<dbReference type="EMBL" id="JAOPGA020001489">
    <property type="protein sequence ID" value="KAL0488895.1"/>
    <property type="molecule type" value="Genomic_DNA"/>
</dbReference>
<dbReference type="Proteomes" id="UP001431209">
    <property type="component" value="Unassembled WGS sequence"/>
</dbReference>
<gene>
    <name evidence="1" type="ORF">AKO1_013533</name>
</gene>
<comment type="caution">
    <text evidence="1">The sequence shown here is derived from an EMBL/GenBank/DDBJ whole genome shotgun (WGS) entry which is preliminary data.</text>
</comment>
<dbReference type="Gene3D" id="2.60.120.620">
    <property type="entry name" value="q2cbj1_9rhob like domain"/>
    <property type="match status" value="1"/>
</dbReference>
<reference evidence="1 2" key="1">
    <citation type="submission" date="2024-03" db="EMBL/GenBank/DDBJ databases">
        <title>The Acrasis kona genome and developmental transcriptomes reveal deep origins of eukaryotic multicellular pathways.</title>
        <authorList>
            <person name="Sheikh S."/>
            <person name="Fu C.-J."/>
            <person name="Brown M.W."/>
            <person name="Baldauf S.L."/>
        </authorList>
    </citation>
    <scope>NUCLEOTIDE SEQUENCE [LARGE SCALE GENOMIC DNA]</scope>
    <source>
        <strain evidence="1 2">ATCC MYA-3509</strain>
    </source>
</reference>
<dbReference type="PANTHER" id="PTHR31630:SF10">
    <property type="entry name" value="PHYTANOYL-COA DIOXYGENASE"/>
    <property type="match status" value="1"/>
</dbReference>
<dbReference type="SUPFAM" id="SSF51197">
    <property type="entry name" value="Clavaminate synthase-like"/>
    <property type="match status" value="1"/>
</dbReference>
<evidence type="ECO:0000313" key="1">
    <source>
        <dbReference type="EMBL" id="KAL0488895.1"/>
    </source>
</evidence>
<sequence length="360" mass="41629">MPILTEDDFKKYKSKLDEDGYAVIKGIVDADKSKEYVSRFWDYLEGLSVQNKIDRNDPATWSGPHWPSNLHGIFKNYNVGHAQFVWDARAEEGIISFFQQLWETKDLLVSFDGACMIRPSLCTKKSNKWAHTDQAPLIKIPNANGKFVEVRDFPCVQGLLNLRPCGPTDGGLVVYKGSHKQHQQYFIDKGSIENKNCKWIDSTDNWYKFDPDSEEDNNFLSGFEKIKVCCDPGDFIVWYSRTVHYAESIDKKNSLPMAHRMCIYVCMLPKKYATKKDYEKKKTALQDLRTTSHWPCIKIKINPKNPRTYGDDQVLDNFIIPTEPPILSDRMKELAGVDKSFKFIKKGREGEPEMKKRKVD</sequence>
<dbReference type="Pfam" id="PF05721">
    <property type="entry name" value="PhyH"/>
    <property type="match status" value="1"/>
</dbReference>
<proteinExistence type="predicted"/>
<protein>
    <submittedName>
        <fullName evidence="1">Solute carrier family 22 member</fullName>
    </submittedName>
</protein>
<organism evidence="1 2">
    <name type="scientific">Acrasis kona</name>
    <dbReference type="NCBI Taxonomy" id="1008807"/>
    <lineage>
        <taxon>Eukaryota</taxon>
        <taxon>Discoba</taxon>
        <taxon>Heterolobosea</taxon>
        <taxon>Tetramitia</taxon>
        <taxon>Eutetramitia</taxon>
        <taxon>Acrasidae</taxon>
        <taxon>Acrasis</taxon>
    </lineage>
</organism>
<evidence type="ECO:0000313" key="2">
    <source>
        <dbReference type="Proteomes" id="UP001431209"/>
    </source>
</evidence>
<keyword evidence="2" id="KW-1185">Reference proteome</keyword>
<dbReference type="PANTHER" id="PTHR31630">
    <property type="entry name" value="PHYTANOYL-COA DIOXYGENASE-RELATED-RELATED"/>
    <property type="match status" value="1"/>
</dbReference>
<dbReference type="AlphaFoldDB" id="A0AAW2ZJC5"/>